<feature type="signal peptide" evidence="1">
    <location>
        <begin position="1"/>
        <end position="19"/>
    </location>
</feature>
<evidence type="ECO:0000313" key="2">
    <source>
        <dbReference type="EMBL" id="MCF4101518.1"/>
    </source>
</evidence>
<reference evidence="2" key="1">
    <citation type="submission" date="2022-01" db="EMBL/GenBank/DDBJ databases">
        <title>Gillisia lutea sp. nov., isolated from marine plastic residues from the Malvarosa beach (Valencia, Spain).</title>
        <authorList>
            <person name="Vidal-Verdu A."/>
            <person name="Molina-Menor E."/>
            <person name="Satari L."/>
            <person name="Pascual J."/>
            <person name="Pereto J."/>
            <person name="Porcar M."/>
        </authorList>
    </citation>
    <scope>NUCLEOTIDE SEQUENCE</scope>
    <source>
        <strain evidence="2">M10.2A</strain>
    </source>
</reference>
<dbReference type="InterPro" id="IPR008257">
    <property type="entry name" value="Pept_M19"/>
</dbReference>
<evidence type="ECO:0000256" key="1">
    <source>
        <dbReference type="SAM" id="SignalP"/>
    </source>
</evidence>
<evidence type="ECO:0000313" key="3">
    <source>
        <dbReference type="Proteomes" id="UP001179363"/>
    </source>
</evidence>
<accession>A0ABS9EFE6</accession>
<dbReference type="InterPro" id="IPR032466">
    <property type="entry name" value="Metal_Hydrolase"/>
</dbReference>
<keyword evidence="1" id="KW-0732">Signal</keyword>
<dbReference type="Gene3D" id="3.20.20.140">
    <property type="entry name" value="Metal-dependent hydrolases"/>
    <property type="match status" value="1"/>
</dbReference>
<dbReference type="PANTHER" id="PTHR10443:SF12">
    <property type="entry name" value="DIPEPTIDASE"/>
    <property type="match status" value="1"/>
</dbReference>
<dbReference type="CDD" id="cd01301">
    <property type="entry name" value="rDP_like"/>
    <property type="match status" value="1"/>
</dbReference>
<feature type="chain" id="PRO_5045802646" evidence="1">
    <location>
        <begin position="20"/>
        <end position="429"/>
    </location>
</feature>
<organism evidence="2 3">
    <name type="scientific">Gillisia lutea</name>
    <dbReference type="NCBI Taxonomy" id="2909668"/>
    <lineage>
        <taxon>Bacteria</taxon>
        <taxon>Pseudomonadati</taxon>
        <taxon>Bacteroidota</taxon>
        <taxon>Flavobacteriia</taxon>
        <taxon>Flavobacteriales</taxon>
        <taxon>Flavobacteriaceae</taxon>
        <taxon>Gillisia</taxon>
    </lineage>
</organism>
<dbReference type="PANTHER" id="PTHR10443">
    <property type="entry name" value="MICROSOMAL DIPEPTIDASE"/>
    <property type="match status" value="1"/>
</dbReference>
<dbReference type="RefSeq" id="WP_236133672.1">
    <property type="nucleotide sequence ID" value="NZ_JAKGTH010000008.1"/>
</dbReference>
<dbReference type="PROSITE" id="PS51365">
    <property type="entry name" value="RENAL_DIPEPTIDASE_2"/>
    <property type="match status" value="1"/>
</dbReference>
<proteinExistence type="predicted"/>
<dbReference type="Proteomes" id="UP001179363">
    <property type="component" value="Unassembled WGS sequence"/>
</dbReference>
<keyword evidence="3" id="KW-1185">Reference proteome</keyword>
<name>A0ABS9EFE6_9FLAO</name>
<dbReference type="Gene3D" id="1.10.287.650">
    <property type="entry name" value="L27 domain"/>
    <property type="match status" value="1"/>
</dbReference>
<comment type="caution">
    <text evidence="2">The sequence shown here is derived from an EMBL/GenBank/DDBJ whole genome shotgun (WGS) entry which is preliminary data.</text>
</comment>
<protein>
    <submittedName>
        <fullName evidence="2">Dipeptidase</fullName>
    </submittedName>
</protein>
<sequence length="429" mass="47748">MKIKLLSISFLLAGGFAFGQVIDDTQLLQKARAIHEKLITIDTHDDINVNNFTIDNNYSSNLDSQVNIPKMLEGKLDVAWFIVYTGQGELTDTGYEAAYDNAMSKFEAIHRLTEEIAPGKIGLATNSEEVRDLVSQGKLVAMIGVENAYPIGEDLSNISKFYDLGARYMSLSHNGHSQFSDSNTGEEDNIWLYNGLSELGKKAIVEMNRLGIMIDVSHPSKEAIKQMFELSKAPLIASHSSARALCDHSRNLDDELLMLFKKHGGVVQTVAFRSYVNSEKDEAFSNAQNEIYKTKASEIGFNLLERDSIQKLNIAQKTAYYEGYQKVIETSHTDVKALKKQTSPVNVSDYVDHIDYLVEKIGIDHVGISSDFDGGGGVEGWSDASETFNVTLELVKRGYTEEQIAKLWGENLLRVLDEVQAVAKKLQKL</sequence>
<gene>
    <name evidence="2" type="ORF">L1I30_07565</name>
</gene>
<dbReference type="EMBL" id="JAKGTH010000008">
    <property type="protein sequence ID" value="MCF4101518.1"/>
    <property type="molecule type" value="Genomic_DNA"/>
</dbReference>
<dbReference type="SUPFAM" id="SSF51556">
    <property type="entry name" value="Metallo-dependent hydrolases"/>
    <property type="match status" value="1"/>
</dbReference>
<dbReference type="Pfam" id="PF01244">
    <property type="entry name" value="Peptidase_M19"/>
    <property type="match status" value="1"/>
</dbReference>